<dbReference type="PRINTS" id="PR00463">
    <property type="entry name" value="EP450I"/>
</dbReference>
<keyword evidence="6 13" id="KW-1133">Transmembrane helix</keyword>
<evidence type="ECO:0000313" key="14">
    <source>
        <dbReference type="EMBL" id="CAG1863121.1"/>
    </source>
</evidence>
<name>A0A8D7B9F9_MUSAM</name>
<comment type="subcellular location">
    <subcellularLocation>
        <location evidence="1">Membrane</location>
        <topology evidence="1">Single-pass membrane protein</topology>
    </subcellularLocation>
</comment>
<feature type="binding site" description="axial binding residue" evidence="11">
    <location>
        <position position="467"/>
    </location>
    <ligand>
        <name>heme</name>
        <dbReference type="ChEBI" id="CHEBI:30413"/>
    </ligand>
    <ligandPart>
        <name>Fe</name>
        <dbReference type="ChEBI" id="CHEBI:18248"/>
    </ligandPart>
</feature>
<evidence type="ECO:0000256" key="6">
    <source>
        <dbReference type="ARBA" id="ARBA00022989"/>
    </source>
</evidence>
<keyword evidence="5 11" id="KW-0479">Metal-binding</keyword>
<reference evidence="14" key="1">
    <citation type="submission" date="2021-03" db="EMBL/GenBank/DDBJ databases">
        <authorList>
            <consortium name="Genoscope - CEA"/>
            <person name="William W."/>
        </authorList>
    </citation>
    <scope>NUCLEOTIDE SEQUENCE</scope>
    <source>
        <strain evidence="14">Doubled-haploid Pahang</strain>
    </source>
</reference>
<evidence type="ECO:0000256" key="9">
    <source>
        <dbReference type="ARBA" id="ARBA00023033"/>
    </source>
</evidence>
<dbReference type="GO" id="GO:0016705">
    <property type="term" value="F:oxidoreductase activity, acting on paired donors, with incorporation or reduction of molecular oxygen"/>
    <property type="evidence" value="ECO:0007669"/>
    <property type="project" value="InterPro"/>
</dbReference>
<organism evidence="14">
    <name type="scientific">Musa acuminata subsp. malaccensis</name>
    <name type="common">Wild banana</name>
    <name type="synonym">Musa malaccensis</name>
    <dbReference type="NCBI Taxonomy" id="214687"/>
    <lineage>
        <taxon>Eukaryota</taxon>
        <taxon>Viridiplantae</taxon>
        <taxon>Streptophyta</taxon>
        <taxon>Embryophyta</taxon>
        <taxon>Tracheophyta</taxon>
        <taxon>Spermatophyta</taxon>
        <taxon>Magnoliopsida</taxon>
        <taxon>Liliopsida</taxon>
        <taxon>Zingiberales</taxon>
        <taxon>Musaceae</taxon>
        <taxon>Musa</taxon>
    </lineage>
</organism>
<keyword evidence="3 11" id="KW-0349">Heme</keyword>
<evidence type="ECO:0000256" key="3">
    <source>
        <dbReference type="ARBA" id="ARBA00022617"/>
    </source>
</evidence>
<proteinExistence type="inferred from homology"/>
<dbReference type="Gene3D" id="1.10.630.10">
    <property type="entry name" value="Cytochrome P450"/>
    <property type="match status" value="1"/>
</dbReference>
<dbReference type="Pfam" id="PF00067">
    <property type="entry name" value="p450"/>
    <property type="match status" value="1"/>
</dbReference>
<dbReference type="GO" id="GO:0005506">
    <property type="term" value="F:iron ion binding"/>
    <property type="evidence" value="ECO:0007669"/>
    <property type="project" value="InterPro"/>
</dbReference>
<dbReference type="PANTHER" id="PTHR24282:SF135">
    <property type="entry name" value="CYTOCHROME P450 709B2"/>
    <property type="match status" value="1"/>
</dbReference>
<sequence>MEYDLGLVLCAVVVVFISILVWRALVYLTWRPYAITTAFRKQGVGGPAYKFWSGSSEEIKSIQREAMQLVLENHCHDITLRVLPQYRKWISEYGDVFLFWFGAKPSLFISDPEMVKQVLANKFGFYPKSDVPSAILALLGKGLVLVEGSEWARHRRVVNPAFTMDKLKLLTRTMADCAKSMLEGWHDLAMKAADGREEIEVAKQFQELTADIISHTAFGSSYVDGKEVFYAQKQLQMLAAASILDVEIPGHSLSSFCRYLPTHRNINKWKLERRVKNTLVRIIRGRLEASNSRFGNDLLGVMMEASQKQRGQTMSMDEIIDECKTFFFAGHETTSHLLTWAMFLLSTNQDWQERLREEVLQECGVQTPNADVLNHLKLVTMVLLETLRLYGPVVQMARKAGKDMILGNISIPKDTAVMIPVLMIHRSKEIWGEDANEFNPLRFENGISKAASHPNALLAFSIGPRACIGQNFAMLEAKTVMAMILQRFSFSLSPKYVHAPVESLTLQPQYGLPIVFTPLHA</sequence>
<evidence type="ECO:0000256" key="12">
    <source>
        <dbReference type="RuleBase" id="RU000461"/>
    </source>
</evidence>
<dbReference type="InterPro" id="IPR050665">
    <property type="entry name" value="Cytochrome_P450_Monooxygen"/>
</dbReference>
<dbReference type="InterPro" id="IPR002401">
    <property type="entry name" value="Cyt_P450_E_grp-I"/>
</dbReference>
<dbReference type="SUPFAM" id="SSF48264">
    <property type="entry name" value="Cytochrome P450"/>
    <property type="match status" value="1"/>
</dbReference>
<feature type="transmembrane region" description="Helical" evidence="13">
    <location>
        <begin position="6"/>
        <end position="30"/>
    </location>
</feature>
<evidence type="ECO:0000256" key="2">
    <source>
        <dbReference type="ARBA" id="ARBA00010617"/>
    </source>
</evidence>
<dbReference type="EMBL" id="HG996475">
    <property type="protein sequence ID" value="CAG1863121.1"/>
    <property type="molecule type" value="Genomic_DNA"/>
</dbReference>
<dbReference type="InterPro" id="IPR001128">
    <property type="entry name" value="Cyt_P450"/>
</dbReference>
<dbReference type="AlphaFoldDB" id="A0A8D7B9F9"/>
<dbReference type="PRINTS" id="PR00385">
    <property type="entry name" value="P450"/>
</dbReference>
<evidence type="ECO:0000256" key="11">
    <source>
        <dbReference type="PIRSR" id="PIRSR602401-1"/>
    </source>
</evidence>
<evidence type="ECO:0000256" key="1">
    <source>
        <dbReference type="ARBA" id="ARBA00004167"/>
    </source>
</evidence>
<dbReference type="GO" id="GO:0016020">
    <property type="term" value="C:membrane"/>
    <property type="evidence" value="ECO:0007669"/>
    <property type="project" value="UniProtKB-SubCell"/>
</dbReference>
<dbReference type="GO" id="GO:0020037">
    <property type="term" value="F:heme binding"/>
    <property type="evidence" value="ECO:0007669"/>
    <property type="project" value="InterPro"/>
</dbReference>
<gene>
    <name evidence="14" type="ORF">GSMUA_25070.1</name>
</gene>
<dbReference type="GO" id="GO:0004497">
    <property type="term" value="F:monooxygenase activity"/>
    <property type="evidence" value="ECO:0007669"/>
    <property type="project" value="UniProtKB-KW"/>
</dbReference>
<comment type="cofactor">
    <cofactor evidence="11">
        <name>heme</name>
        <dbReference type="ChEBI" id="CHEBI:30413"/>
    </cofactor>
</comment>
<keyword evidence="9 12" id="KW-0503">Monooxygenase</keyword>
<evidence type="ECO:0000256" key="8">
    <source>
        <dbReference type="ARBA" id="ARBA00023004"/>
    </source>
</evidence>
<dbReference type="GO" id="GO:0008202">
    <property type="term" value="P:steroid metabolic process"/>
    <property type="evidence" value="ECO:0007669"/>
    <property type="project" value="UniProtKB-ARBA"/>
</dbReference>
<evidence type="ECO:0000256" key="13">
    <source>
        <dbReference type="SAM" id="Phobius"/>
    </source>
</evidence>
<keyword evidence="4 13" id="KW-0812">Transmembrane</keyword>
<keyword evidence="10 13" id="KW-0472">Membrane</keyword>
<keyword evidence="7 12" id="KW-0560">Oxidoreductase</keyword>
<evidence type="ECO:0000256" key="4">
    <source>
        <dbReference type="ARBA" id="ARBA00022692"/>
    </source>
</evidence>
<evidence type="ECO:0000256" key="7">
    <source>
        <dbReference type="ARBA" id="ARBA00023002"/>
    </source>
</evidence>
<comment type="similarity">
    <text evidence="2 12">Belongs to the cytochrome P450 family.</text>
</comment>
<dbReference type="PROSITE" id="PS00086">
    <property type="entry name" value="CYTOCHROME_P450"/>
    <property type="match status" value="1"/>
</dbReference>
<dbReference type="InterPro" id="IPR036396">
    <property type="entry name" value="Cyt_P450_sf"/>
</dbReference>
<accession>A0A8D7B9F9</accession>
<evidence type="ECO:0000256" key="5">
    <source>
        <dbReference type="ARBA" id="ARBA00022723"/>
    </source>
</evidence>
<dbReference type="PANTHER" id="PTHR24282">
    <property type="entry name" value="CYTOCHROME P450 FAMILY MEMBER"/>
    <property type="match status" value="1"/>
</dbReference>
<protein>
    <submittedName>
        <fullName evidence="14">(wild Malaysian banana) hypothetical protein</fullName>
    </submittedName>
</protein>
<evidence type="ECO:0000256" key="10">
    <source>
        <dbReference type="ARBA" id="ARBA00023136"/>
    </source>
</evidence>
<keyword evidence="8 11" id="KW-0408">Iron</keyword>
<dbReference type="InterPro" id="IPR017972">
    <property type="entry name" value="Cyt_P450_CS"/>
</dbReference>
<dbReference type="FunFam" id="1.10.630.10:FF:000029">
    <property type="entry name" value="Cytochrome P450 734A1"/>
    <property type="match status" value="1"/>
</dbReference>